<gene>
    <name evidence="2" type="ORF">BCR33DRAFT_746023</name>
</gene>
<keyword evidence="1" id="KW-0812">Transmembrane</keyword>
<comment type="caution">
    <text evidence="2">The sequence shown here is derived from an EMBL/GenBank/DDBJ whole genome shotgun (WGS) entry which is preliminary data.</text>
</comment>
<feature type="transmembrane region" description="Helical" evidence="1">
    <location>
        <begin position="39"/>
        <end position="60"/>
    </location>
</feature>
<dbReference type="Proteomes" id="UP000193642">
    <property type="component" value="Unassembled WGS sequence"/>
</dbReference>
<keyword evidence="1" id="KW-0472">Membrane</keyword>
<organism evidence="2 3">
    <name type="scientific">Rhizoclosmatium globosum</name>
    <dbReference type="NCBI Taxonomy" id="329046"/>
    <lineage>
        <taxon>Eukaryota</taxon>
        <taxon>Fungi</taxon>
        <taxon>Fungi incertae sedis</taxon>
        <taxon>Chytridiomycota</taxon>
        <taxon>Chytridiomycota incertae sedis</taxon>
        <taxon>Chytridiomycetes</taxon>
        <taxon>Chytridiales</taxon>
        <taxon>Chytriomycetaceae</taxon>
        <taxon>Rhizoclosmatium</taxon>
    </lineage>
</organism>
<sequence>MTQPELYISIVMASISFLEIWALLYYAIVEENMKMGSKVTFKTIFTPFTALLFVIIIANVGEYSVQAMLFAEDSKSIFPTDILKTIRSCCDCAGEYCYVVYSLLRADAIVKIVLPKIQPALKVIRRFVVPVAFLAQAGTRVVAIALASEPDKVEKIVLMSPLRSTACWLYLSMQFV</sequence>
<keyword evidence="3" id="KW-1185">Reference proteome</keyword>
<reference evidence="2 3" key="1">
    <citation type="submission" date="2016-07" db="EMBL/GenBank/DDBJ databases">
        <title>Pervasive Adenine N6-methylation of Active Genes in Fungi.</title>
        <authorList>
            <consortium name="DOE Joint Genome Institute"/>
            <person name="Mondo S.J."/>
            <person name="Dannebaum R.O."/>
            <person name="Kuo R.C."/>
            <person name="Labutti K."/>
            <person name="Haridas S."/>
            <person name="Kuo A."/>
            <person name="Salamov A."/>
            <person name="Ahrendt S.R."/>
            <person name="Lipzen A."/>
            <person name="Sullivan W."/>
            <person name="Andreopoulos W.B."/>
            <person name="Clum A."/>
            <person name="Lindquist E."/>
            <person name="Daum C."/>
            <person name="Ramamoorthy G.K."/>
            <person name="Gryganskyi A."/>
            <person name="Culley D."/>
            <person name="Magnuson J.K."/>
            <person name="James T.Y."/>
            <person name="O'Malley M.A."/>
            <person name="Stajich J.E."/>
            <person name="Spatafora J.W."/>
            <person name="Visel A."/>
            <person name="Grigoriev I.V."/>
        </authorList>
    </citation>
    <scope>NUCLEOTIDE SEQUENCE [LARGE SCALE GENOMIC DNA]</scope>
    <source>
        <strain evidence="2 3">JEL800</strain>
    </source>
</reference>
<feature type="transmembrane region" description="Helical" evidence="1">
    <location>
        <begin position="6"/>
        <end position="27"/>
    </location>
</feature>
<dbReference type="EMBL" id="MCGO01000101">
    <property type="protein sequence ID" value="ORY27596.1"/>
    <property type="molecule type" value="Genomic_DNA"/>
</dbReference>
<name>A0A1Y2AYN1_9FUNG</name>
<dbReference type="AlphaFoldDB" id="A0A1Y2AYN1"/>
<protein>
    <submittedName>
        <fullName evidence="2">Uncharacterized protein</fullName>
    </submittedName>
</protein>
<dbReference type="OrthoDB" id="2100544at2759"/>
<accession>A0A1Y2AYN1</accession>
<keyword evidence="1" id="KW-1133">Transmembrane helix</keyword>
<evidence type="ECO:0000313" key="3">
    <source>
        <dbReference type="Proteomes" id="UP000193642"/>
    </source>
</evidence>
<proteinExistence type="predicted"/>
<evidence type="ECO:0000256" key="1">
    <source>
        <dbReference type="SAM" id="Phobius"/>
    </source>
</evidence>
<evidence type="ECO:0000313" key="2">
    <source>
        <dbReference type="EMBL" id="ORY27596.1"/>
    </source>
</evidence>